<dbReference type="RefSeq" id="XP_002835573.1">
    <property type="nucleotide sequence ID" value="XM_002835527.1"/>
</dbReference>
<dbReference type="InterPro" id="IPR019009">
    <property type="entry name" value="SRP_receptor_beta_su"/>
</dbReference>
<keyword evidence="8" id="KW-0342">GTP-binding</keyword>
<organism evidence="13 14">
    <name type="scientific">Tuber melanosporum (strain Mel28)</name>
    <name type="common">Perigord black truffle</name>
    <dbReference type="NCBI Taxonomy" id="656061"/>
    <lineage>
        <taxon>Eukaryota</taxon>
        <taxon>Fungi</taxon>
        <taxon>Dikarya</taxon>
        <taxon>Ascomycota</taxon>
        <taxon>Pezizomycotina</taxon>
        <taxon>Pezizomycetes</taxon>
        <taxon>Pezizales</taxon>
        <taxon>Tuberaceae</taxon>
        <taxon>Tuber</taxon>
    </lineage>
</organism>
<evidence type="ECO:0000256" key="3">
    <source>
        <dbReference type="ARBA" id="ARBA00020256"/>
    </source>
</evidence>
<keyword evidence="4 12" id="KW-0812">Transmembrane</keyword>
<gene>
    <name evidence="13" type="ORF">GSTUM_00004286001</name>
</gene>
<dbReference type="SUPFAM" id="SSF52540">
    <property type="entry name" value="P-loop containing nucleoside triphosphate hydrolases"/>
    <property type="match status" value="1"/>
</dbReference>
<keyword evidence="6" id="KW-0256">Endoplasmic reticulum</keyword>
<dbReference type="GeneID" id="9188149"/>
<dbReference type="AlphaFoldDB" id="D5G5D7"/>
<dbReference type="HOGENOM" id="CLU_052538_0_0_1"/>
<keyword evidence="9 12" id="KW-0472">Membrane</keyword>
<dbReference type="Proteomes" id="UP000006911">
    <property type="component" value="Unassembled WGS sequence"/>
</dbReference>
<sequence>MDSTLPSPNPALLVPPSMPLYDSIRGSIFAPSPTVLITTILVIFLTPIFLHFIVFHSRSPISLPTFLLVGPAASGKTSLMTSFESEPGQPPVETRTSQTPHSLECFVPASIARTSEYRSAHDPSLKAHKRFLLLDTPGHGKLRHIALTRISSTTIRGVIFVLDSSLTDVRVVAEYLYDVLLTLQSSATSTTTQSKKLLVACNKSDAFTALPPSKIQKLLEDEITKMRVSRSKGILDVEDDGEGNDEKEWLGEGGEGPFTFQSMEEVGVEIEFKGGSVENGEWRNCLSPWIGSCL</sequence>
<dbReference type="GO" id="GO:0005525">
    <property type="term" value="F:GTP binding"/>
    <property type="evidence" value="ECO:0007669"/>
    <property type="project" value="UniProtKB-KW"/>
</dbReference>
<evidence type="ECO:0000313" key="14">
    <source>
        <dbReference type="Proteomes" id="UP000006911"/>
    </source>
</evidence>
<feature type="transmembrane region" description="Helical" evidence="12">
    <location>
        <begin position="35"/>
        <end position="55"/>
    </location>
</feature>
<evidence type="ECO:0000256" key="8">
    <source>
        <dbReference type="ARBA" id="ARBA00023134"/>
    </source>
</evidence>
<evidence type="ECO:0000256" key="7">
    <source>
        <dbReference type="ARBA" id="ARBA00022989"/>
    </source>
</evidence>
<comment type="similarity">
    <text evidence="2">Belongs to the SRP receptor beta subunit family.</text>
</comment>
<keyword evidence="14" id="KW-1185">Reference proteome</keyword>
<evidence type="ECO:0000256" key="9">
    <source>
        <dbReference type="ARBA" id="ARBA00023136"/>
    </source>
</evidence>
<dbReference type="eggNOG" id="KOG0090">
    <property type="taxonomic scope" value="Eukaryota"/>
</dbReference>
<evidence type="ECO:0000313" key="13">
    <source>
        <dbReference type="EMBL" id="CAZ79730.1"/>
    </source>
</evidence>
<evidence type="ECO:0000256" key="11">
    <source>
        <dbReference type="SAM" id="MobiDB-lite"/>
    </source>
</evidence>
<dbReference type="OMA" id="WWIAQRI"/>
<comment type="subcellular location">
    <subcellularLocation>
        <location evidence="1">Endoplasmic reticulum membrane</location>
        <topology evidence="1">Single-pass membrane protein</topology>
    </subcellularLocation>
</comment>
<dbReference type="FunCoup" id="D5G5D7">
    <property type="interactions" value="590"/>
</dbReference>
<dbReference type="GO" id="GO:0005789">
    <property type="term" value="C:endoplasmic reticulum membrane"/>
    <property type="evidence" value="ECO:0007669"/>
    <property type="project" value="UniProtKB-SubCell"/>
</dbReference>
<evidence type="ECO:0000256" key="10">
    <source>
        <dbReference type="ARBA" id="ARBA00023170"/>
    </source>
</evidence>
<keyword evidence="7 12" id="KW-1133">Transmembrane helix</keyword>
<dbReference type="Pfam" id="PF09439">
    <property type="entry name" value="SRPRB"/>
    <property type="match status" value="1"/>
</dbReference>
<proteinExistence type="inferred from homology"/>
<dbReference type="InterPro" id="IPR027417">
    <property type="entry name" value="P-loop_NTPase"/>
</dbReference>
<evidence type="ECO:0000256" key="6">
    <source>
        <dbReference type="ARBA" id="ARBA00022824"/>
    </source>
</evidence>
<evidence type="ECO:0000256" key="2">
    <source>
        <dbReference type="ARBA" id="ARBA00005619"/>
    </source>
</evidence>
<evidence type="ECO:0000256" key="4">
    <source>
        <dbReference type="ARBA" id="ARBA00022692"/>
    </source>
</evidence>
<protein>
    <recommendedName>
        <fullName evidence="3">Signal recognition particle receptor subunit beta</fullName>
    </recommendedName>
</protein>
<dbReference type="STRING" id="656061.D5G5D7"/>
<evidence type="ECO:0000256" key="1">
    <source>
        <dbReference type="ARBA" id="ARBA00004389"/>
    </source>
</evidence>
<dbReference type="InParanoid" id="D5G5D7"/>
<reference evidence="13 14" key="1">
    <citation type="journal article" date="2010" name="Nature">
        <title>Perigord black truffle genome uncovers evolutionary origins and mechanisms of symbiosis.</title>
        <authorList>
            <person name="Martin F."/>
            <person name="Kohler A."/>
            <person name="Murat C."/>
            <person name="Balestrini R."/>
            <person name="Coutinho P.M."/>
            <person name="Jaillon O."/>
            <person name="Montanini B."/>
            <person name="Morin E."/>
            <person name="Noel B."/>
            <person name="Percudani R."/>
            <person name="Porcel B."/>
            <person name="Rubini A."/>
            <person name="Amicucci A."/>
            <person name="Amselem J."/>
            <person name="Anthouard V."/>
            <person name="Arcioni S."/>
            <person name="Artiguenave F."/>
            <person name="Aury J.M."/>
            <person name="Ballario P."/>
            <person name="Bolchi A."/>
            <person name="Brenna A."/>
            <person name="Brun A."/>
            <person name="Buee M."/>
            <person name="Cantarel B."/>
            <person name="Chevalier G."/>
            <person name="Couloux A."/>
            <person name="Da Silva C."/>
            <person name="Denoeud F."/>
            <person name="Duplessis S."/>
            <person name="Ghignone S."/>
            <person name="Hilselberger B."/>
            <person name="Iotti M."/>
            <person name="Marcais B."/>
            <person name="Mello A."/>
            <person name="Miranda M."/>
            <person name="Pacioni G."/>
            <person name="Quesneville H."/>
            <person name="Riccioni C."/>
            <person name="Ruotolo R."/>
            <person name="Splivallo R."/>
            <person name="Stocchi V."/>
            <person name="Tisserant E."/>
            <person name="Viscomi A.R."/>
            <person name="Zambonelli A."/>
            <person name="Zampieri E."/>
            <person name="Henrissat B."/>
            <person name="Lebrun M.H."/>
            <person name="Paolocci F."/>
            <person name="Bonfante P."/>
            <person name="Ottonello S."/>
            <person name="Wincker P."/>
        </authorList>
    </citation>
    <scope>NUCLEOTIDE SEQUENCE [LARGE SCALE GENOMIC DNA]</scope>
    <source>
        <strain evidence="13 14">Mel28</strain>
    </source>
</reference>
<evidence type="ECO:0000256" key="12">
    <source>
        <dbReference type="SAM" id="Phobius"/>
    </source>
</evidence>
<accession>D5G5D7</accession>
<dbReference type="Gene3D" id="3.40.50.300">
    <property type="entry name" value="P-loop containing nucleotide triphosphate hydrolases"/>
    <property type="match status" value="1"/>
</dbReference>
<name>D5G5D7_TUBMM</name>
<keyword evidence="5" id="KW-0547">Nucleotide-binding</keyword>
<feature type="region of interest" description="Disordered" evidence="11">
    <location>
        <begin position="79"/>
        <end position="99"/>
    </location>
</feature>
<evidence type="ECO:0000256" key="5">
    <source>
        <dbReference type="ARBA" id="ARBA00022741"/>
    </source>
</evidence>
<keyword evidence="10" id="KW-0675">Receptor</keyword>
<dbReference type="EMBL" id="FN429998">
    <property type="protein sequence ID" value="CAZ79730.1"/>
    <property type="molecule type" value="Genomic_DNA"/>
</dbReference>
<dbReference type="KEGG" id="tml:GSTUM_00004286001"/>